<dbReference type="OrthoDB" id="3633531at2"/>
<dbReference type="EMBL" id="FNSO01000004">
    <property type="protein sequence ID" value="SED35886.1"/>
    <property type="molecule type" value="Genomic_DNA"/>
</dbReference>
<dbReference type="Proteomes" id="UP000199622">
    <property type="component" value="Unassembled WGS sequence"/>
</dbReference>
<evidence type="ECO:0000313" key="2">
    <source>
        <dbReference type="Proteomes" id="UP000199622"/>
    </source>
</evidence>
<sequence>MSAQFSADVRALFTDLGIEVEKVGAVKSDLVIDRFDRHGGSAAVRDSIIWTRIDVPVEAGLAA</sequence>
<dbReference type="RefSeq" id="WP_091316486.1">
    <property type="nucleotide sequence ID" value="NZ_FNSO01000004.1"/>
</dbReference>
<gene>
    <name evidence="1" type="ORF">SAMN04489727_7551</name>
</gene>
<protein>
    <submittedName>
        <fullName evidence="1">Uncharacterized protein</fullName>
    </submittedName>
</protein>
<reference evidence="2" key="1">
    <citation type="submission" date="2016-10" db="EMBL/GenBank/DDBJ databases">
        <authorList>
            <person name="Varghese N."/>
            <person name="Submissions S."/>
        </authorList>
    </citation>
    <scope>NUCLEOTIDE SEQUENCE [LARGE SCALE GENOMIC DNA]</scope>
    <source>
        <strain evidence="2">DSM 44544</strain>
    </source>
</reference>
<name>A0A1H5A0B9_9PSEU</name>
<organism evidence="1 2">
    <name type="scientific">Amycolatopsis tolypomycina</name>
    <dbReference type="NCBI Taxonomy" id="208445"/>
    <lineage>
        <taxon>Bacteria</taxon>
        <taxon>Bacillati</taxon>
        <taxon>Actinomycetota</taxon>
        <taxon>Actinomycetes</taxon>
        <taxon>Pseudonocardiales</taxon>
        <taxon>Pseudonocardiaceae</taxon>
        <taxon>Amycolatopsis</taxon>
    </lineage>
</organism>
<evidence type="ECO:0000313" key="1">
    <source>
        <dbReference type="EMBL" id="SED35886.1"/>
    </source>
</evidence>
<proteinExistence type="predicted"/>
<accession>A0A1H5A0B9</accession>
<keyword evidence="2" id="KW-1185">Reference proteome</keyword>
<dbReference type="AlphaFoldDB" id="A0A1H5A0B9"/>